<dbReference type="Proteomes" id="UP000789860">
    <property type="component" value="Unassembled WGS sequence"/>
</dbReference>
<proteinExistence type="predicted"/>
<keyword evidence="2" id="KW-1185">Reference proteome</keyword>
<sequence length="56" mass="5958">PLASFALTELTPICAILGGVLAQDILNVLSKKGAPINNLFVFDGLQGNGYIYHVEQ</sequence>
<reference evidence="1" key="1">
    <citation type="submission" date="2021-06" db="EMBL/GenBank/DDBJ databases">
        <authorList>
            <person name="Kallberg Y."/>
            <person name="Tangrot J."/>
            <person name="Rosling A."/>
        </authorList>
    </citation>
    <scope>NUCLEOTIDE SEQUENCE</scope>
    <source>
        <strain evidence="1">AU212A</strain>
    </source>
</reference>
<accession>A0ACA9PAZ5</accession>
<evidence type="ECO:0000313" key="2">
    <source>
        <dbReference type="Proteomes" id="UP000789860"/>
    </source>
</evidence>
<organism evidence="1 2">
    <name type="scientific">Scutellospora calospora</name>
    <dbReference type="NCBI Taxonomy" id="85575"/>
    <lineage>
        <taxon>Eukaryota</taxon>
        <taxon>Fungi</taxon>
        <taxon>Fungi incertae sedis</taxon>
        <taxon>Mucoromycota</taxon>
        <taxon>Glomeromycotina</taxon>
        <taxon>Glomeromycetes</taxon>
        <taxon>Diversisporales</taxon>
        <taxon>Gigasporaceae</taxon>
        <taxon>Scutellospora</taxon>
    </lineage>
</organism>
<dbReference type="EMBL" id="CAJVPM010036527">
    <property type="protein sequence ID" value="CAG8693001.1"/>
    <property type="molecule type" value="Genomic_DNA"/>
</dbReference>
<gene>
    <name evidence="1" type="ORF">SCALOS_LOCUS10205</name>
</gene>
<feature type="non-terminal residue" evidence="1">
    <location>
        <position position="1"/>
    </location>
</feature>
<comment type="caution">
    <text evidence="1">The sequence shown here is derived from an EMBL/GenBank/DDBJ whole genome shotgun (WGS) entry which is preliminary data.</text>
</comment>
<protein>
    <submittedName>
        <fullName evidence="1">1297_t:CDS:1</fullName>
    </submittedName>
</protein>
<feature type="non-terminal residue" evidence="1">
    <location>
        <position position="56"/>
    </location>
</feature>
<evidence type="ECO:0000313" key="1">
    <source>
        <dbReference type="EMBL" id="CAG8693001.1"/>
    </source>
</evidence>
<name>A0ACA9PAZ5_9GLOM</name>